<evidence type="ECO:0000256" key="2">
    <source>
        <dbReference type="ARBA" id="ARBA00022803"/>
    </source>
</evidence>
<evidence type="ECO:0000256" key="3">
    <source>
        <dbReference type="SAM" id="SignalP"/>
    </source>
</evidence>
<keyword evidence="2" id="KW-0802">TPR repeat</keyword>
<evidence type="ECO:0000256" key="1">
    <source>
        <dbReference type="ARBA" id="ARBA00022737"/>
    </source>
</evidence>
<dbReference type="InterPro" id="IPR050498">
    <property type="entry name" value="Ycf3"/>
</dbReference>
<organism evidence="4 5">
    <name type="scientific">Desulfoferula mesophila</name>
    <dbReference type="NCBI Taxonomy" id="3058419"/>
    <lineage>
        <taxon>Bacteria</taxon>
        <taxon>Pseudomonadati</taxon>
        <taxon>Thermodesulfobacteriota</taxon>
        <taxon>Desulfarculia</taxon>
        <taxon>Desulfarculales</taxon>
        <taxon>Desulfarculaceae</taxon>
        <taxon>Desulfoferula</taxon>
    </lineage>
</organism>
<dbReference type="RefSeq" id="WP_338604344.1">
    <property type="nucleotide sequence ID" value="NZ_AP028679.1"/>
</dbReference>
<proteinExistence type="predicted"/>
<dbReference type="GO" id="GO:0009279">
    <property type="term" value="C:cell outer membrane"/>
    <property type="evidence" value="ECO:0007669"/>
    <property type="project" value="TreeGrafter"/>
</dbReference>
<dbReference type="InterPro" id="IPR011990">
    <property type="entry name" value="TPR-like_helical_dom_sf"/>
</dbReference>
<sequence>MPTKAARSFAIVLLSVFTMAAVALAGGKEDIAAGNQAAQAGQFKKAITFYTKAIASKQLTPSNKAVAYNNRGSAHDDLNQTKAALADYAQAIAIDPEYAEAYYNRSYTYEKLKQWNKALADASKAAQLQPDDDTYLQREHYLRSKVKK</sequence>
<evidence type="ECO:0000313" key="5">
    <source>
        <dbReference type="Proteomes" id="UP001366166"/>
    </source>
</evidence>
<evidence type="ECO:0000313" key="4">
    <source>
        <dbReference type="EMBL" id="BEQ13074.1"/>
    </source>
</evidence>
<dbReference type="InterPro" id="IPR019734">
    <property type="entry name" value="TPR_rpt"/>
</dbReference>
<dbReference type="PANTHER" id="PTHR44858">
    <property type="entry name" value="TETRATRICOPEPTIDE REPEAT PROTEIN 6"/>
    <property type="match status" value="1"/>
</dbReference>
<dbReference type="AlphaFoldDB" id="A0AAU9EIH8"/>
<dbReference type="PANTHER" id="PTHR44858:SF1">
    <property type="entry name" value="UDP-N-ACETYLGLUCOSAMINE--PEPTIDE N-ACETYLGLUCOSAMINYLTRANSFERASE SPINDLY-RELATED"/>
    <property type="match status" value="1"/>
</dbReference>
<dbReference type="Proteomes" id="UP001366166">
    <property type="component" value="Chromosome"/>
</dbReference>
<dbReference type="SMART" id="SM00028">
    <property type="entry name" value="TPR"/>
    <property type="match status" value="3"/>
</dbReference>
<feature type="signal peptide" evidence="3">
    <location>
        <begin position="1"/>
        <end position="25"/>
    </location>
</feature>
<dbReference type="KEGG" id="dmp:FAK_01400"/>
<dbReference type="EMBL" id="AP028679">
    <property type="protein sequence ID" value="BEQ13074.1"/>
    <property type="molecule type" value="Genomic_DNA"/>
</dbReference>
<dbReference type="Pfam" id="PF13414">
    <property type="entry name" value="TPR_11"/>
    <property type="match status" value="1"/>
</dbReference>
<accession>A0AAU9EIH8</accession>
<dbReference type="SUPFAM" id="SSF48452">
    <property type="entry name" value="TPR-like"/>
    <property type="match status" value="1"/>
</dbReference>
<keyword evidence="5" id="KW-1185">Reference proteome</keyword>
<protein>
    <recommendedName>
        <fullName evidence="6">Tetratricopeptide repeat protein</fullName>
    </recommendedName>
</protein>
<keyword evidence="3" id="KW-0732">Signal</keyword>
<reference evidence="5" key="1">
    <citation type="journal article" date="2023" name="Arch. Microbiol.">
        <title>Desulfoferula mesophilus gen. nov. sp. nov., a mesophilic sulfate-reducing bacterium isolated from a brackish lake sediment.</title>
        <authorList>
            <person name="Watanabe T."/>
            <person name="Yabe T."/>
            <person name="Tsuji J.M."/>
            <person name="Fukui M."/>
        </authorList>
    </citation>
    <scope>NUCLEOTIDE SEQUENCE [LARGE SCALE GENOMIC DNA]</scope>
    <source>
        <strain evidence="5">12FAK</strain>
    </source>
</reference>
<name>A0AAU9EIH8_9BACT</name>
<evidence type="ECO:0008006" key="6">
    <source>
        <dbReference type="Google" id="ProtNLM"/>
    </source>
</evidence>
<dbReference type="GO" id="GO:0046813">
    <property type="term" value="P:receptor-mediated virion attachment to host cell"/>
    <property type="evidence" value="ECO:0007669"/>
    <property type="project" value="TreeGrafter"/>
</dbReference>
<dbReference type="Gene3D" id="1.25.40.10">
    <property type="entry name" value="Tetratricopeptide repeat domain"/>
    <property type="match status" value="1"/>
</dbReference>
<gene>
    <name evidence="4" type="ORF">FAK_01400</name>
</gene>
<feature type="chain" id="PRO_5043471044" description="Tetratricopeptide repeat protein" evidence="3">
    <location>
        <begin position="26"/>
        <end position="148"/>
    </location>
</feature>
<keyword evidence="1" id="KW-0677">Repeat</keyword>